<name>A0A8C5TLF3_9PASS</name>
<dbReference type="FunFam" id="3.50.4.10:FF:000027">
    <property type="entry name" value="Plasminogen"/>
    <property type="match status" value="1"/>
</dbReference>
<evidence type="ECO:0000256" key="3">
    <source>
        <dbReference type="PROSITE-ProRule" id="PRU00121"/>
    </source>
</evidence>
<evidence type="ECO:0000313" key="6">
    <source>
        <dbReference type="Ensembl" id="ENSMCSP00000008123.1"/>
    </source>
</evidence>
<keyword evidence="2" id="KW-1015">Disulfide bond</keyword>
<accession>A0A8C5TLF3</accession>
<dbReference type="InterPro" id="IPR000001">
    <property type="entry name" value="Kringle"/>
</dbReference>
<dbReference type="InterPro" id="IPR038178">
    <property type="entry name" value="Kringle_sf"/>
</dbReference>
<dbReference type="PROSITE" id="PS50948">
    <property type="entry name" value="PAN"/>
    <property type="match status" value="1"/>
</dbReference>
<dbReference type="SUPFAM" id="SSF57414">
    <property type="entry name" value="Hairpin loop containing domain-like"/>
    <property type="match status" value="1"/>
</dbReference>
<dbReference type="SUPFAM" id="SSF57440">
    <property type="entry name" value="Kringle-like"/>
    <property type="match status" value="1"/>
</dbReference>
<dbReference type="OrthoDB" id="41905at2759"/>
<evidence type="ECO:0000259" key="5">
    <source>
        <dbReference type="PROSITE" id="PS50948"/>
    </source>
</evidence>
<dbReference type="Gene3D" id="2.40.20.10">
    <property type="entry name" value="Plasminogen Kringle 4"/>
    <property type="match status" value="1"/>
</dbReference>
<dbReference type="Gene3D" id="3.50.4.10">
    <property type="entry name" value="Hepatocyte Growth Factor"/>
    <property type="match status" value="1"/>
</dbReference>
<evidence type="ECO:0000259" key="4">
    <source>
        <dbReference type="PROSITE" id="PS50070"/>
    </source>
</evidence>
<protein>
    <submittedName>
        <fullName evidence="6">Uncharacterized protein</fullName>
    </submittedName>
</protein>
<dbReference type="PROSITE" id="PS50070">
    <property type="entry name" value="KRINGLE_2"/>
    <property type="match status" value="1"/>
</dbReference>
<dbReference type="SMART" id="SM00130">
    <property type="entry name" value="KR"/>
    <property type="match status" value="1"/>
</dbReference>
<dbReference type="InterPro" id="IPR003609">
    <property type="entry name" value="Pan_app"/>
</dbReference>
<feature type="domain" description="Kringle" evidence="4">
    <location>
        <begin position="95"/>
        <end position="130"/>
    </location>
</feature>
<reference evidence="6" key="2">
    <citation type="submission" date="2025-09" db="UniProtKB">
        <authorList>
            <consortium name="Ensembl"/>
        </authorList>
    </citation>
    <scope>IDENTIFICATION</scope>
</reference>
<comment type="caution">
    <text evidence="3">Lacks conserved residue(s) required for the propagation of feature annotation.</text>
</comment>
<sequence length="174" mass="20221">MSGSFPSLLVKGDILDGYLRTDGVWILTRNKQFYKTNNEKECAQKCEAERNFTCRAFLFTRKKLQCLTLAENAKMTVMFSSPDAVLYEKQIYLLQCKRGIGTDYRGTEAKTWRDIPCQKWAEKVPHKPKYVLIYISLCSECLPSFLIFVCIKRFIVQVIKACCSGDFLRQLCYF</sequence>
<evidence type="ECO:0000313" key="7">
    <source>
        <dbReference type="Proteomes" id="UP000694560"/>
    </source>
</evidence>
<dbReference type="InterPro" id="IPR013806">
    <property type="entry name" value="Kringle-like"/>
</dbReference>
<evidence type="ECO:0000256" key="2">
    <source>
        <dbReference type="ARBA" id="ARBA00023157"/>
    </source>
</evidence>
<dbReference type="Proteomes" id="UP000694560">
    <property type="component" value="Unplaced"/>
</dbReference>
<organism evidence="6 7">
    <name type="scientific">Malurus cyaneus samueli</name>
    <dbReference type="NCBI Taxonomy" id="2593467"/>
    <lineage>
        <taxon>Eukaryota</taxon>
        <taxon>Metazoa</taxon>
        <taxon>Chordata</taxon>
        <taxon>Craniata</taxon>
        <taxon>Vertebrata</taxon>
        <taxon>Euteleostomi</taxon>
        <taxon>Archelosauria</taxon>
        <taxon>Archosauria</taxon>
        <taxon>Dinosauria</taxon>
        <taxon>Saurischia</taxon>
        <taxon>Theropoda</taxon>
        <taxon>Coelurosauria</taxon>
        <taxon>Aves</taxon>
        <taxon>Neognathae</taxon>
        <taxon>Neoaves</taxon>
        <taxon>Telluraves</taxon>
        <taxon>Australaves</taxon>
        <taxon>Passeriformes</taxon>
        <taxon>Meliphagoidea</taxon>
        <taxon>Maluridae</taxon>
        <taxon>Malurus</taxon>
    </lineage>
</organism>
<keyword evidence="1 3" id="KW-0420">Kringle</keyword>
<dbReference type="SMART" id="SM00473">
    <property type="entry name" value="PAN_AP"/>
    <property type="match status" value="1"/>
</dbReference>
<dbReference type="Pfam" id="PF00024">
    <property type="entry name" value="PAN_1"/>
    <property type="match status" value="1"/>
</dbReference>
<dbReference type="AlphaFoldDB" id="A0A8C5TLF3"/>
<evidence type="ECO:0000256" key="1">
    <source>
        <dbReference type="ARBA" id="ARBA00022572"/>
    </source>
</evidence>
<proteinExistence type="predicted"/>
<dbReference type="Ensembl" id="ENSMCST00000008320.1">
    <property type="protein sequence ID" value="ENSMCSP00000008123.1"/>
    <property type="gene ID" value="ENSMCSG00000005796.1"/>
</dbReference>
<feature type="domain" description="Apple" evidence="5">
    <location>
        <begin position="10"/>
        <end position="91"/>
    </location>
</feature>
<reference evidence="6" key="1">
    <citation type="submission" date="2025-08" db="UniProtKB">
        <authorList>
            <consortium name="Ensembl"/>
        </authorList>
    </citation>
    <scope>IDENTIFICATION</scope>
</reference>
<keyword evidence="7" id="KW-1185">Reference proteome</keyword>